<dbReference type="Proteomes" id="UP000249922">
    <property type="component" value="Chromosome"/>
</dbReference>
<accession>A0ABN5MBA1</accession>
<sequence length="63" mass="6651">MPSIAVTEEAPCPAIPPSSQIGFNVWPRTTTHEKPALDRVEGKTAQFSDGTSKPLAAINLCTA</sequence>
<dbReference type="RefSeq" id="WP_112888359.1">
    <property type="nucleotide sequence ID" value="NZ_CP030239.1"/>
</dbReference>
<name>A0ABN5MBA1_9RHOB</name>
<organism evidence="1 2">
    <name type="scientific">Paracoccus mutanolyticus</name>
    <dbReference type="NCBI Taxonomy" id="1499308"/>
    <lineage>
        <taxon>Bacteria</taxon>
        <taxon>Pseudomonadati</taxon>
        <taxon>Pseudomonadota</taxon>
        <taxon>Alphaproteobacteria</taxon>
        <taxon>Rhodobacterales</taxon>
        <taxon>Paracoccaceae</taxon>
        <taxon>Paracoccus</taxon>
    </lineage>
</organism>
<gene>
    <name evidence="1" type="ORF">DPM13_15740</name>
</gene>
<dbReference type="EMBL" id="CP030239">
    <property type="protein sequence ID" value="AWX93937.1"/>
    <property type="molecule type" value="Genomic_DNA"/>
</dbReference>
<evidence type="ECO:0000313" key="1">
    <source>
        <dbReference type="EMBL" id="AWX93937.1"/>
    </source>
</evidence>
<protein>
    <submittedName>
        <fullName evidence="1">Uncharacterized protein</fullName>
    </submittedName>
</protein>
<keyword evidence="2" id="KW-1185">Reference proteome</keyword>
<evidence type="ECO:0000313" key="2">
    <source>
        <dbReference type="Proteomes" id="UP000249922"/>
    </source>
</evidence>
<proteinExistence type="predicted"/>
<reference evidence="1 2" key="1">
    <citation type="submission" date="2018-06" db="EMBL/GenBank/DDBJ databases">
        <title>Complete genome sequence of Paracoccus mutanolyticus strain RSP-02 isolated from cellulosic waste.</title>
        <authorList>
            <person name="Amrutha R.N."/>
            <person name="Shrivastav A."/>
            <person name="Buddana S.K."/>
            <person name="Deshpande U."/>
            <person name="Prakasham R.S."/>
        </authorList>
    </citation>
    <scope>NUCLEOTIDE SEQUENCE [LARGE SCALE GENOMIC DNA]</scope>
    <source>
        <strain evidence="1 2">RSP-02</strain>
    </source>
</reference>